<dbReference type="Ensembl" id="ENSLCNT00005029533.1">
    <property type="protein sequence ID" value="ENSLCNP00005026431.1"/>
    <property type="gene ID" value="ENSLCNG00005017208.1"/>
</dbReference>
<evidence type="ECO:0000256" key="1">
    <source>
        <dbReference type="SAM" id="MobiDB-lite"/>
    </source>
</evidence>
<reference evidence="2" key="2">
    <citation type="submission" date="2025-09" db="UniProtKB">
        <authorList>
            <consortium name="Ensembl"/>
        </authorList>
    </citation>
    <scope>IDENTIFICATION</scope>
</reference>
<name>A0A667HIN8_LYNCA</name>
<accession>A0A667HIN8</accession>
<keyword evidence="3" id="KW-1185">Reference proteome</keyword>
<dbReference type="AlphaFoldDB" id="A0A667HIN8"/>
<organism evidence="2 3">
    <name type="scientific">Lynx canadensis</name>
    <name type="common">Canada lynx</name>
    <name type="synonym">Felis canadensis</name>
    <dbReference type="NCBI Taxonomy" id="61383"/>
    <lineage>
        <taxon>Eukaryota</taxon>
        <taxon>Metazoa</taxon>
        <taxon>Chordata</taxon>
        <taxon>Craniata</taxon>
        <taxon>Vertebrata</taxon>
        <taxon>Euteleostomi</taxon>
        <taxon>Mammalia</taxon>
        <taxon>Eutheria</taxon>
        <taxon>Laurasiatheria</taxon>
        <taxon>Carnivora</taxon>
        <taxon>Feliformia</taxon>
        <taxon>Felidae</taxon>
        <taxon>Felinae</taxon>
        <taxon>Lynx</taxon>
    </lineage>
</organism>
<sequence length="161" mass="16981">MGRGGSENAAALWISVEVRGLEKGWGPEWSPRSSLLQSGPPALHSQGKGPREAPPRCSEAGWGMARLAAQCAKGAACRVRVAGRPAQSSAASVHLRWDPVLVHSLRAGPHHPAFSWKGLGAGERAQPTPPAPPGARHAPHAQIPEHLYRWSLLPASGFQGL</sequence>
<feature type="region of interest" description="Disordered" evidence="1">
    <location>
        <begin position="26"/>
        <end position="58"/>
    </location>
</feature>
<protein>
    <submittedName>
        <fullName evidence="2">Uncharacterized protein</fullName>
    </submittedName>
</protein>
<proteinExistence type="predicted"/>
<reference evidence="2" key="1">
    <citation type="submission" date="2025-08" db="UniProtKB">
        <authorList>
            <consortium name="Ensembl"/>
        </authorList>
    </citation>
    <scope>IDENTIFICATION</scope>
</reference>
<feature type="region of interest" description="Disordered" evidence="1">
    <location>
        <begin position="119"/>
        <end position="139"/>
    </location>
</feature>
<dbReference type="Proteomes" id="UP000472241">
    <property type="component" value="Unplaced"/>
</dbReference>
<evidence type="ECO:0000313" key="2">
    <source>
        <dbReference type="Ensembl" id="ENSLCNP00005026431.1"/>
    </source>
</evidence>
<evidence type="ECO:0000313" key="3">
    <source>
        <dbReference type="Proteomes" id="UP000472241"/>
    </source>
</evidence>